<feature type="domain" description="HTH araC/xylS-type" evidence="4">
    <location>
        <begin position="169"/>
        <end position="267"/>
    </location>
</feature>
<proteinExistence type="predicted"/>
<keyword evidence="3" id="KW-0804">Transcription</keyword>
<keyword evidence="6" id="KW-1185">Reference proteome</keyword>
<dbReference type="Gene3D" id="1.10.10.60">
    <property type="entry name" value="Homeodomain-like"/>
    <property type="match status" value="2"/>
</dbReference>
<dbReference type="SUPFAM" id="SSF51215">
    <property type="entry name" value="Regulatory protein AraC"/>
    <property type="match status" value="1"/>
</dbReference>
<dbReference type="SMART" id="SM00342">
    <property type="entry name" value="HTH_ARAC"/>
    <property type="match status" value="1"/>
</dbReference>
<evidence type="ECO:0000259" key="4">
    <source>
        <dbReference type="PROSITE" id="PS01124"/>
    </source>
</evidence>
<evidence type="ECO:0000313" key="6">
    <source>
        <dbReference type="Proteomes" id="UP000266482"/>
    </source>
</evidence>
<keyword evidence="2" id="KW-0238">DNA-binding</keyword>
<dbReference type="GO" id="GO:0003700">
    <property type="term" value="F:DNA-binding transcription factor activity"/>
    <property type="evidence" value="ECO:0007669"/>
    <property type="project" value="InterPro"/>
</dbReference>
<dbReference type="PROSITE" id="PS01124">
    <property type="entry name" value="HTH_ARAC_FAMILY_2"/>
    <property type="match status" value="1"/>
</dbReference>
<protein>
    <submittedName>
        <fullName evidence="5">AraC family transcriptional regulator</fullName>
    </submittedName>
</protein>
<dbReference type="InterPro" id="IPR018060">
    <property type="entry name" value="HTH_AraC"/>
</dbReference>
<evidence type="ECO:0000256" key="1">
    <source>
        <dbReference type="ARBA" id="ARBA00023015"/>
    </source>
</evidence>
<gene>
    <name evidence="5" type="ORF">D3P08_01520</name>
</gene>
<name>A0A3A1VJ43_9BACL</name>
<sequence length="274" mass="30661">MANRYEQLAKQFANVPVTVYGVYQTALEANHIYSGHVDNPTTKCALVVALRGEAEFVFDGVERYAVSPGTVLLGGAERRLEIAVGGGGFEYCLVHYLPDREGIDKRDVAKLSVQLEPELIRLLGKLSSAAAEPDYMGELEKKALFYQLVVTVIHAGRRQLSGESYTVVEDAIVYIQAHYMEGLTLAGLSERYKLKPKYFSYLFQKYTGTAPIDYLISYRMNRAQEWLMTGQFSVSAVARSVGYADPYYFSRLFKKYKGVAPSKLGLQARRNCPS</sequence>
<dbReference type="InterPro" id="IPR009057">
    <property type="entry name" value="Homeodomain-like_sf"/>
</dbReference>
<organism evidence="5 6">
    <name type="scientific">Paenibacillus nanensis</name>
    <dbReference type="NCBI Taxonomy" id="393251"/>
    <lineage>
        <taxon>Bacteria</taxon>
        <taxon>Bacillati</taxon>
        <taxon>Bacillota</taxon>
        <taxon>Bacilli</taxon>
        <taxon>Bacillales</taxon>
        <taxon>Paenibacillaceae</taxon>
        <taxon>Paenibacillus</taxon>
    </lineage>
</organism>
<evidence type="ECO:0000313" key="5">
    <source>
        <dbReference type="EMBL" id="RIX60275.1"/>
    </source>
</evidence>
<comment type="caution">
    <text evidence="5">The sequence shown here is derived from an EMBL/GenBank/DDBJ whole genome shotgun (WGS) entry which is preliminary data.</text>
</comment>
<keyword evidence="1" id="KW-0805">Transcription regulation</keyword>
<dbReference type="OrthoDB" id="9807321at2"/>
<dbReference type="InterPro" id="IPR037923">
    <property type="entry name" value="HTH-like"/>
</dbReference>
<accession>A0A3A1VJ43</accession>
<dbReference type="PANTHER" id="PTHR43280">
    <property type="entry name" value="ARAC-FAMILY TRANSCRIPTIONAL REGULATOR"/>
    <property type="match status" value="1"/>
</dbReference>
<reference evidence="5 6" key="1">
    <citation type="submission" date="2018-09" db="EMBL/GenBank/DDBJ databases">
        <title>Paenibacillus aracenensis nov. sp. isolated from a cave in southern Spain.</title>
        <authorList>
            <person name="Jurado V."/>
            <person name="Gutierrez-Patricio S."/>
            <person name="Gonzalez-Pimentel J.L."/>
            <person name="Miller A.Z."/>
            <person name="Laiz L."/>
            <person name="Saiz-Jimenez C."/>
        </authorList>
    </citation>
    <scope>NUCLEOTIDE SEQUENCE [LARGE SCALE GENOMIC DNA]</scope>
    <source>
        <strain evidence="5 6">DSM 22867</strain>
    </source>
</reference>
<dbReference type="PANTHER" id="PTHR43280:SF29">
    <property type="entry name" value="ARAC-FAMILY TRANSCRIPTIONAL REGULATOR"/>
    <property type="match status" value="1"/>
</dbReference>
<dbReference type="Proteomes" id="UP000266482">
    <property type="component" value="Unassembled WGS sequence"/>
</dbReference>
<dbReference type="GO" id="GO:0043565">
    <property type="term" value="F:sequence-specific DNA binding"/>
    <property type="evidence" value="ECO:0007669"/>
    <property type="project" value="InterPro"/>
</dbReference>
<dbReference type="RefSeq" id="WP_119597650.1">
    <property type="nucleotide sequence ID" value="NZ_QXQA01000001.1"/>
</dbReference>
<dbReference type="SUPFAM" id="SSF46689">
    <property type="entry name" value="Homeodomain-like"/>
    <property type="match status" value="2"/>
</dbReference>
<dbReference type="Pfam" id="PF12833">
    <property type="entry name" value="HTH_18"/>
    <property type="match status" value="1"/>
</dbReference>
<evidence type="ECO:0000256" key="2">
    <source>
        <dbReference type="ARBA" id="ARBA00023125"/>
    </source>
</evidence>
<dbReference type="InterPro" id="IPR018062">
    <property type="entry name" value="HTH_AraC-typ_CS"/>
</dbReference>
<dbReference type="AlphaFoldDB" id="A0A3A1VJ43"/>
<evidence type="ECO:0000256" key="3">
    <source>
        <dbReference type="ARBA" id="ARBA00023163"/>
    </source>
</evidence>
<dbReference type="EMBL" id="QXQA01000001">
    <property type="protein sequence ID" value="RIX60275.1"/>
    <property type="molecule type" value="Genomic_DNA"/>
</dbReference>
<dbReference type="PROSITE" id="PS00041">
    <property type="entry name" value="HTH_ARAC_FAMILY_1"/>
    <property type="match status" value="1"/>
</dbReference>